<accession>A0ACC0IJZ3</accession>
<dbReference type="EMBL" id="CM045760">
    <property type="protein sequence ID" value="KAI8025212.1"/>
    <property type="molecule type" value="Genomic_DNA"/>
</dbReference>
<name>A0ACC0IJZ3_9ERIC</name>
<organism evidence="1 2">
    <name type="scientific">Camellia lanceoleosa</name>
    <dbReference type="NCBI Taxonomy" id="1840588"/>
    <lineage>
        <taxon>Eukaryota</taxon>
        <taxon>Viridiplantae</taxon>
        <taxon>Streptophyta</taxon>
        <taxon>Embryophyta</taxon>
        <taxon>Tracheophyta</taxon>
        <taxon>Spermatophyta</taxon>
        <taxon>Magnoliopsida</taxon>
        <taxon>eudicotyledons</taxon>
        <taxon>Gunneridae</taxon>
        <taxon>Pentapetalae</taxon>
        <taxon>asterids</taxon>
        <taxon>Ericales</taxon>
        <taxon>Theaceae</taxon>
        <taxon>Camellia</taxon>
    </lineage>
</organism>
<evidence type="ECO:0000313" key="1">
    <source>
        <dbReference type="EMBL" id="KAI8025212.1"/>
    </source>
</evidence>
<reference evidence="1 2" key="1">
    <citation type="journal article" date="2022" name="Plant J.">
        <title>Chromosome-level genome of Camellia lanceoleosa provides a valuable resource for understanding genome evolution and self-incompatibility.</title>
        <authorList>
            <person name="Gong W."/>
            <person name="Xiao S."/>
            <person name="Wang L."/>
            <person name="Liao Z."/>
            <person name="Chang Y."/>
            <person name="Mo W."/>
            <person name="Hu G."/>
            <person name="Li W."/>
            <person name="Zhao G."/>
            <person name="Zhu H."/>
            <person name="Hu X."/>
            <person name="Ji K."/>
            <person name="Xiang X."/>
            <person name="Song Q."/>
            <person name="Yuan D."/>
            <person name="Jin S."/>
            <person name="Zhang L."/>
        </authorList>
    </citation>
    <scope>NUCLEOTIDE SEQUENCE [LARGE SCALE GENOMIC DNA]</scope>
    <source>
        <strain evidence="1">SQ_2022a</strain>
    </source>
</reference>
<proteinExistence type="predicted"/>
<keyword evidence="2" id="KW-1185">Reference proteome</keyword>
<comment type="caution">
    <text evidence="1">The sequence shown here is derived from an EMBL/GenBank/DDBJ whole genome shotgun (WGS) entry which is preliminary data.</text>
</comment>
<sequence>MAIFKLKLKLKLFTLFCLLSLASSTTTTPPPSTALTASQVLKTRGYHLFGSLIASAAASTDSWNGTGTVFAPPDFAFSSTTAKFNNYGRSPPPRPSTSLLLSHTLKQPLTSNNLTSLADRHELRTWKTNRCLFVSKGFNGDLSISGSKKTISAVQIRQPDLYVNDRLTIHGVDGVLDPNSVSKCMFPDQTLLIKSGGVDPSPSQSQSPLDHAVKALSKRGFSMVATAMAVKRSDLINLDAITVFAPSDSSFFSESNGFRFDFLRHVVPGRFLFNDIARLLAGTTMETLSPHKTVAIRSVNGVVTVNGVAIHSSEVYANRWIVVLSVSHTIDELKDFSAKGPISNRLAGTLAVSPSYFTDSEINSHSDHGVPSPAPMTEDWRCSPDISPATTTIGVSQAVVEGGEELFCPVTVRRMRVRSPYVDQSQLLNYSPYGQLSEELVQSGPSHQSNEISEEVVVESGPSDEDNDKCELMSSSIQSGDSSEGNNSGKKSGVPSVIDHFSIADDLFYYI</sequence>
<protein>
    <submittedName>
        <fullName evidence="1">Fasciclin-like arabinogalactan protein 21</fullName>
    </submittedName>
</protein>
<dbReference type="Proteomes" id="UP001060215">
    <property type="component" value="Chromosome 3"/>
</dbReference>
<gene>
    <name evidence="1" type="ORF">LOK49_LG02G01151</name>
</gene>
<evidence type="ECO:0000313" key="2">
    <source>
        <dbReference type="Proteomes" id="UP001060215"/>
    </source>
</evidence>